<evidence type="ECO:0000256" key="10">
    <source>
        <dbReference type="ARBA" id="ARBA00022701"/>
    </source>
</evidence>
<evidence type="ECO:0000256" key="8">
    <source>
        <dbReference type="ARBA" id="ARBA00022490"/>
    </source>
</evidence>
<comment type="caution">
    <text evidence="18">The sequence shown here is derived from an EMBL/GenBank/DDBJ whole genome shotgun (WGS) entry which is preliminary data.</text>
</comment>
<keyword evidence="8" id="KW-0963">Cytoplasm</keyword>
<dbReference type="InterPro" id="IPR036872">
    <property type="entry name" value="CH_dom_sf"/>
</dbReference>
<dbReference type="GO" id="GO:0005768">
    <property type="term" value="C:endosome"/>
    <property type="evidence" value="ECO:0007669"/>
    <property type="project" value="UniProtKB-SubCell"/>
</dbReference>
<dbReference type="PROSITE" id="PS50021">
    <property type="entry name" value="CH"/>
    <property type="match status" value="1"/>
</dbReference>
<dbReference type="Gene3D" id="1.10.418.10">
    <property type="entry name" value="Calponin-like domain"/>
    <property type="match status" value="1"/>
</dbReference>
<comment type="subcellular location">
    <subcellularLocation>
        <location evidence="3">Cytoplasm</location>
        <location evidence="3">Cytoskeleton</location>
    </subcellularLocation>
    <subcellularLocation>
        <location evidence="2">Endosome</location>
    </subcellularLocation>
    <subcellularLocation>
        <location evidence="15">Synapse</location>
    </subcellularLocation>
</comment>
<evidence type="ECO:0000256" key="3">
    <source>
        <dbReference type="ARBA" id="ARBA00004245"/>
    </source>
</evidence>
<dbReference type="InterPro" id="IPR008636">
    <property type="entry name" value="Hook_C"/>
</dbReference>
<reference evidence="18 19" key="1">
    <citation type="journal article" date="2019" name="J. Hered.">
        <title>An Improved Genome Assembly for Drosophila navojoa, the Basal Species in the mojavensis Cluster.</title>
        <authorList>
            <person name="Vanderlinde T."/>
            <person name="Dupim E.G."/>
            <person name="Nazario-Yepiz N.O."/>
            <person name="Carvalho A.B."/>
        </authorList>
    </citation>
    <scope>NUCLEOTIDE SEQUENCE [LARGE SCALE GENOMIC DNA]</scope>
    <source>
        <strain evidence="18">Navoj_Jal97</strain>
        <tissue evidence="18">Whole organism</tissue>
    </source>
</reference>
<evidence type="ECO:0000256" key="5">
    <source>
        <dbReference type="ARBA" id="ARBA00011241"/>
    </source>
</evidence>
<dbReference type="GO" id="GO:0031122">
    <property type="term" value="P:cytoplasmic microtubule organization"/>
    <property type="evidence" value="ECO:0007669"/>
    <property type="project" value="InterPro"/>
</dbReference>
<dbReference type="OrthoDB" id="49395at2759"/>
<evidence type="ECO:0000256" key="12">
    <source>
        <dbReference type="ARBA" id="ARBA00023018"/>
    </source>
</evidence>
<feature type="coiled-coil region" evidence="16">
    <location>
        <begin position="320"/>
        <end position="552"/>
    </location>
</feature>
<evidence type="ECO:0000256" key="16">
    <source>
        <dbReference type="SAM" id="Coils"/>
    </source>
</evidence>
<dbReference type="CDD" id="cd22222">
    <property type="entry name" value="HkD_Hook"/>
    <property type="match status" value="1"/>
</dbReference>
<dbReference type="GO" id="GO:0005813">
    <property type="term" value="C:centrosome"/>
    <property type="evidence" value="ECO:0007669"/>
    <property type="project" value="TreeGrafter"/>
</dbReference>
<dbReference type="InterPro" id="IPR001715">
    <property type="entry name" value="CH_dom"/>
</dbReference>
<organism evidence="18 19">
    <name type="scientific">Drosophila navojoa</name>
    <name type="common">Fruit fly</name>
    <dbReference type="NCBI Taxonomy" id="7232"/>
    <lineage>
        <taxon>Eukaryota</taxon>
        <taxon>Metazoa</taxon>
        <taxon>Ecdysozoa</taxon>
        <taxon>Arthropoda</taxon>
        <taxon>Hexapoda</taxon>
        <taxon>Insecta</taxon>
        <taxon>Pterygota</taxon>
        <taxon>Neoptera</taxon>
        <taxon>Endopterygota</taxon>
        <taxon>Diptera</taxon>
        <taxon>Brachycera</taxon>
        <taxon>Muscomorpha</taxon>
        <taxon>Ephydroidea</taxon>
        <taxon>Drosophilidae</taxon>
        <taxon>Drosophila</taxon>
    </lineage>
</organism>
<dbReference type="GO" id="GO:0051959">
    <property type="term" value="F:dynein light intermediate chain binding"/>
    <property type="evidence" value="ECO:0007669"/>
    <property type="project" value="TreeGrafter"/>
</dbReference>
<dbReference type="PANTHER" id="PTHR18947:SF39">
    <property type="entry name" value="PROTEIN HOOK"/>
    <property type="match status" value="1"/>
</dbReference>
<name>A0A484B5G5_DRONA</name>
<comment type="function">
    <text evidence="1">Involved in endocytic trafficking by stabilizing organelles of the endocytic pathway. Probably acts as a cytoskeletal linker protein required to tether endosome vesicles to the cytoskeleton. Involved in modulation of endocytosis at stages required for down-regulation of membrane proteins that control synapse size. Not involved in synaptic vesicle recycling. Required in R7 cells for boss endocytosis into multivesicular bodies (MVBs). Has a role in regulating adult longevity.</text>
</comment>
<evidence type="ECO:0000256" key="13">
    <source>
        <dbReference type="ARBA" id="ARBA00023054"/>
    </source>
</evidence>
<dbReference type="InterPro" id="IPR043936">
    <property type="entry name" value="HOOK_N"/>
</dbReference>
<dbReference type="FunFam" id="1.10.418.10:FF:000024">
    <property type="entry name" value="Hook homolog 3 (Drosophila)"/>
    <property type="match status" value="1"/>
</dbReference>
<dbReference type="GO" id="GO:0006897">
    <property type="term" value="P:endocytosis"/>
    <property type="evidence" value="ECO:0007669"/>
    <property type="project" value="UniProtKB-KW"/>
</dbReference>
<dbReference type="PANTHER" id="PTHR18947">
    <property type="entry name" value="HOOK PROTEINS"/>
    <property type="match status" value="1"/>
</dbReference>
<dbReference type="Pfam" id="PF05622">
    <property type="entry name" value="HOOK"/>
    <property type="match status" value="1"/>
</dbReference>
<dbReference type="Pfam" id="PF10504">
    <property type="entry name" value="DUF2452"/>
    <property type="match status" value="1"/>
</dbReference>
<keyword evidence="10" id="KW-0493">Microtubule</keyword>
<keyword evidence="12" id="KW-0770">Synapse</keyword>
<keyword evidence="9" id="KW-0254">Endocytosis</keyword>
<evidence type="ECO:0000256" key="7">
    <source>
        <dbReference type="ARBA" id="ARBA00022473"/>
    </source>
</evidence>
<protein>
    <recommendedName>
        <fullName evidence="6">Protein hook</fullName>
    </recommendedName>
</protein>
<dbReference type="GO" id="GO:0045202">
    <property type="term" value="C:synapse"/>
    <property type="evidence" value="ECO:0007669"/>
    <property type="project" value="UniProtKB-SubCell"/>
</dbReference>
<accession>A0A484B5G5</accession>
<dbReference type="Pfam" id="PF19047">
    <property type="entry name" value="HOOK_N"/>
    <property type="match status" value="1"/>
</dbReference>
<feature type="domain" description="Calponin-homology (CH)" evidence="17">
    <location>
        <begin position="121"/>
        <end position="239"/>
    </location>
</feature>
<keyword evidence="13 16" id="KW-0175">Coiled coil</keyword>
<dbReference type="OMA" id="DAKYRKC"/>
<dbReference type="InterPro" id="IPR019534">
    <property type="entry name" value="DUF2452"/>
</dbReference>
<dbReference type="GO" id="GO:0008017">
    <property type="term" value="F:microtubule binding"/>
    <property type="evidence" value="ECO:0007669"/>
    <property type="project" value="InterPro"/>
</dbReference>
<evidence type="ECO:0000256" key="9">
    <source>
        <dbReference type="ARBA" id="ARBA00022583"/>
    </source>
</evidence>
<evidence type="ECO:0000256" key="14">
    <source>
        <dbReference type="ARBA" id="ARBA00023212"/>
    </source>
</evidence>
<comment type="similarity">
    <text evidence="4">Belongs to the hook family.</text>
</comment>
<dbReference type="STRING" id="7232.A0A484B5G5"/>
<evidence type="ECO:0000313" key="19">
    <source>
        <dbReference type="Proteomes" id="UP000295192"/>
    </source>
</evidence>
<dbReference type="EMBL" id="LSRL02000128">
    <property type="protein sequence ID" value="TDG43889.1"/>
    <property type="molecule type" value="Genomic_DNA"/>
</dbReference>
<keyword evidence="14" id="KW-0206">Cytoskeleton</keyword>
<keyword evidence="7" id="KW-0217">Developmental protein</keyword>
<evidence type="ECO:0000256" key="2">
    <source>
        <dbReference type="ARBA" id="ARBA00004177"/>
    </source>
</evidence>
<dbReference type="Proteomes" id="UP000295192">
    <property type="component" value="Unassembled WGS sequence"/>
</dbReference>
<evidence type="ECO:0000256" key="6">
    <source>
        <dbReference type="ARBA" id="ARBA00018971"/>
    </source>
</evidence>
<comment type="subunit">
    <text evidence="5">Homodimer. Interacts with microtubules via its N-terminus.</text>
</comment>
<feature type="coiled-coil region" evidence="16">
    <location>
        <begin position="596"/>
        <end position="667"/>
    </location>
</feature>
<sequence length="795" mass="90615">MDTQLTYETSIKKAQLVERNPQFQLDPLRVSMHDETDIINLAQQIQSADKQLKNSTHQKLVVILDQIKMLQAQAMNILKESNESQALHSAACNFTKRPGHIYHLYQRSTGQNYFSMLSPENGTYYSLLEWFKTLNLNAPHANAEELSDGVALAQALNQFAPESFTNSWLSKIKSSAVGSNWRLRMSNLKKVVEGVYEYYSDVLNYTLQPDFVKPDVQAIAEKCDLTELERLLQLVLGCAVNCAKKQSYICEIMCLEEELQANIMRALQELESSTRQSVEGGGVVSSMSRNSLSNMLEGNTKAQEERDAMAQKCFETEKKMLLLIDEKNNLQQELQKIQQEFARLELNTIGDDGVSLGPIQAGSVRYNELRRQLELVKEELLQSEGAREDLKIKAQQQEADILHMQQRIDELMKTTAELTSLKDEVDVLRESTEKLKVCEAQLETYKKKLEEYNDLKKHVKMLEERSADYVQQNAQFEEDAKRYANTKGQIELFKKEIQDLHTKLDNESSKNVKLEFDNKNLESKVLALQREKDSLLKERDNLREAFDELKCGQLSTNSGSLTGNTVSRELQPAAMVDKIQRLEAENKALREGQGGQTALAQLLDDANKRCEHLREQMKAANERILSLTHASQSDDPILKENELSKQIKQLMELNEQKTLQIEESSTQNSAMQCKITQLESTLSTREQELMAYEVKYRKCLEKAKEVIKTIEPRIASGLEASILEKSIDVIEEESKTKMSTMEEQLMTSAYYRLGVNAHRDAVESKLALLMGSGQTFLARQRQSAPRKSLTTMKSK</sequence>
<gene>
    <name evidence="18" type="ORF">AWZ03_009695</name>
</gene>
<proteinExistence type="inferred from homology"/>
<dbReference type="AlphaFoldDB" id="A0A484B5G5"/>
<evidence type="ECO:0000313" key="18">
    <source>
        <dbReference type="EMBL" id="TDG43889.1"/>
    </source>
</evidence>
<evidence type="ECO:0000259" key="17">
    <source>
        <dbReference type="PROSITE" id="PS50021"/>
    </source>
</evidence>
<keyword evidence="19" id="KW-1185">Reference proteome</keyword>
<keyword evidence="11" id="KW-0967">Endosome</keyword>
<evidence type="ECO:0000256" key="4">
    <source>
        <dbReference type="ARBA" id="ARBA00006946"/>
    </source>
</evidence>
<evidence type="ECO:0000256" key="1">
    <source>
        <dbReference type="ARBA" id="ARBA00003619"/>
    </source>
</evidence>
<evidence type="ECO:0000256" key="15">
    <source>
        <dbReference type="ARBA" id="ARBA00034103"/>
    </source>
</evidence>
<evidence type="ECO:0000256" key="11">
    <source>
        <dbReference type="ARBA" id="ARBA00022753"/>
    </source>
</evidence>
<dbReference type="GO" id="GO:0030705">
    <property type="term" value="P:cytoskeleton-dependent intracellular transport"/>
    <property type="evidence" value="ECO:0007669"/>
    <property type="project" value="InterPro"/>
</dbReference>
<dbReference type="SUPFAM" id="SSF116907">
    <property type="entry name" value="Hook domain"/>
    <property type="match status" value="1"/>
</dbReference>
<dbReference type="GO" id="GO:0005874">
    <property type="term" value="C:microtubule"/>
    <property type="evidence" value="ECO:0007669"/>
    <property type="project" value="UniProtKB-KW"/>
</dbReference>